<dbReference type="Proteomes" id="UP000887574">
    <property type="component" value="Unplaced"/>
</dbReference>
<feature type="transmembrane region" description="Helical" evidence="2">
    <location>
        <begin position="58"/>
        <end position="80"/>
    </location>
</feature>
<dbReference type="InterPro" id="IPR052854">
    <property type="entry name" value="Serpentine_rcpt_epsilon"/>
</dbReference>
<sequence length="220" mass="25989">MQRKGMLFRAYVFEQVSCSCRSGKAFHYFFLCLCYSDYTTRKSGCHYLPQHIREKQIFLSYFVVLLIPILCSAWLTFTVFKCTINVWIVGSFAELMCALFVLGIRLIDNLNQRRYRHSWTTGNAYTLSERYQLAENIRSGKIMRRSITVASFGLFFGIISFEPLKKTFMHVTEELLERLYFKTVSPKTTSNMKTSSGKKMVFKVEEERDLYFCQLRDSWR</sequence>
<dbReference type="InterPro" id="IPR004151">
    <property type="entry name" value="7TM_GPCR_serpentine_rcpt_Sre"/>
</dbReference>
<evidence type="ECO:0000313" key="4">
    <source>
        <dbReference type="WBParaSite" id="jg24959"/>
    </source>
</evidence>
<comment type="similarity">
    <text evidence="1">Belongs to the nematode receptor-like protein sre family.</text>
</comment>
<organism evidence="3 4">
    <name type="scientific">Ditylenchus dipsaci</name>
    <dbReference type="NCBI Taxonomy" id="166011"/>
    <lineage>
        <taxon>Eukaryota</taxon>
        <taxon>Metazoa</taxon>
        <taxon>Ecdysozoa</taxon>
        <taxon>Nematoda</taxon>
        <taxon>Chromadorea</taxon>
        <taxon>Rhabditida</taxon>
        <taxon>Tylenchina</taxon>
        <taxon>Tylenchomorpha</taxon>
        <taxon>Sphaerularioidea</taxon>
        <taxon>Anguinidae</taxon>
        <taxon>Anguininae</taxon>
        <taxon>Ditylenchus</taxon>
    </lineage>
</organism>
<name>A0A915E0P9_9BILA</name>
<dbReference type="WBParaSite" id="jg24959">
    <property type="protein sequence ID" value="jg24959"/>
    <property type="gene ID" value="jg24959"/>
</dbReference>
<keyword evidence="2" id="KW-0812">Transmembrane</keyword>
<keyword evidence="3" id="KW-1185">Reference proteome</keyword>
<dbReference type="GO" id="GO:0007606">
    <property type="term" value="P:sensory perception of chemical stimulus"/>
    <property type="evidence" value="ECO:0007669"/>
    <property type="project" value="InterPro"/>
</dbReference>
<evidence type="ECO:0000313" key="3">
    <source>
        <dbReference type="Proteomes" id="UP000887574"/>
    </source>
</evidence>
<dbReference type="PANTHER" id="PTHR47518:SF9">
    <property type="entry name" value="SERPENTINE RECEPTOR, CLASS T"/>
    <property type="match status" value="1"/>
</dbReference>
<dbReference type="GO" id="GO:0016020">
    <property type="term" value="C:membrane"/>
    <property type="evidence" value="ECO:0007669"/>
    <property type="project" value="InterPro"/>
</dbReference>
<keyword evidence="2" id="KW-0472">Membrane</keyword>
<dbReference type="AlphaFoldDB" id="A0A915E0P9"/>
<dbReference type="PANTHER" id="PTHR47518">
    <property type="entry name" value="SERPENTINE RECEPTOR CLASS EPSILON-13-RELATED"/>
    <property type="match status" value="1"/>
</dbReference>
<reference evidence="4" key="1">
    <citation type="submission" date="2022-11" db="UniProtKB">
        <authorList>
            <consortium name="WormBaseParasite"/>
        </authorList>
    </citation>
    <scope>IDENTIFICATION</scope>
</reference>
<proteinExistence type="inferred from homology"/>
<accession>A0A915E0P9</accession>
<feature type="transmembrane region" description="Helical" evidence="2">
    <location>
        <begin position="86"/>
        <end position="107"/>
    </location>
</feature>
<evidence type="ECO:0000256" key="2">
    <source>
        <dbReference type="SAM" id="Phobius"/>
    </source>
</evidence>
<keyword evidence="2" id="KW-1133">Transmembrane helix</keyword>
<dbReference type="Pfam" id="PF03125">
    <property type="entry name" value="Sre"/>
    <property type="match status" value="1"/>
</dbReference>
<evidence type="ECO:0000256" key="1">
    <source>
        <dbReference type="ARBA" id="ARBA00006803"/>
    </source>
</evidence>
<protein>
    <submittedName>
        <fullName evidence="4">Uncharacterized protein</fullName>
    </submittedName>
</protein>